<dbReference type="InterPro" id="IPR001854">
    <property type="entry name" value="Ribosomal_uL29"/>
</dbReference>
<accession>A0A832YT84</accession>
<reference evidence="6" key="1">
    <citation type="journal article" date="2020" name="ISME J.">
        <title>Gammaproteobacteria mediating utilization of methyl-, sulfur- and petroleum organic compounds in deep ocean hydrothermal plumes.</title>
        <authorList>
            <person name="Zhou Z."/>
            <person name="Liu Y."/>
            <person name="Pan J."/>
            <person name="Cron B.R."/>
            <person name="Toner B.M."/>
            <person name="Anantharaman K."/>
            <person name="Breier J.A."/>
            <person name="Dick G.J."/>
            <person name="Li M."/>
        </authorList>
    </citation>
    <scope>NUCLEOTIDE SEQUENCE</scope>
    <source>
        <strain evidence="6">SZUA-1385</strain>
    </source>
</reference>
<dbReference type="NCBIfam" id="TIGR00012">
    <property type="entry name" value="L29"/>
    <property type="match status" value="1"/>
</dbReference>
<dbReference type="FunFam" id="1.10.287.310:FF:000001">
    <property type="entry name" value="50S ribosomal protein L29"/>
    <property type="match status" value="1"/>
</dbReference>
<evidence type="ECO:0000256" key="5">
    <source>
        <dbReference type="HAMAP-Rule" id="MF_00374"/>
    </source>
</evidence>
<name>A0A832YT84_9EURY</name>
<protein>
    <recommendedName>
        <fullName evidence="4 5">Large ribosomal subunit protein uL29</fullName>
    </recommendedName>
</protein>
<keyword evidence="2 5" id="KW-0689">Ribosomal protein</keyword>
<dbReference type="GO" id="GO:0005840">
    <property type="term" value="C:ribosome"/>
    <property type="evidence" value="ECO:0007669"/>
    <property type="project" value="UniProtKB-KW"/>
</dbReference>
<dbReference type="EMBL" id="DQSV01000098">
    <property type="protein sequence ID" value="HIP17670.1"/>
    <property type="molecule type" value="Genomic_DNA"/>
</dbReference>
<comment type="caution">
    <text evidence="6">The sequence shown here is derived from an EMBL/GenBank/DDBJ whole genome shotgun (WGS) entry which is preliminary data.</text>
</comment>
<dbReference type="Proteomes" id="UP000605144">
    <property type="component" value="Unassembled WGS sequence"/>
</dbReference>
<evidence type="ECO:0000256" key="3">
    <source>
        <dbReference type="ARBA" id="ARBA00023274"/>
    </source>
</evidence>
<gene>
    <name evidence="6" type="primary">rpmC</name>
    <name evidence="5" type="synonym">rpl29</name>
    <name evidence="6" type="ORF">EYG76_05195</name>
</gene>
<dbReference type="AlphaFoldDB" id="A0A832YT84"/>
<evidence type="ECO:0000256" key="2">
    <source>
        <dbReference type="ARBA" id="ARBA00022980"/>
    </source>
</evidence>
<sequence length="73" mass="8382">MAILKAHEIREMSTSEMKEKLAELKRELMKENANKATGGSPTNIGKIKEIKRTIARIYTILNEKKKKELLVNK</sequence>
<dbReference type="GO" id="GO:1990904">
    <property type="term" value="C:ribonucleoprotein complex"/>
    <property type="evidence" value="ECO:0007669"/>
    <property type="project" value="UniProtKB-KW"/>
</dbReference>
<dbReference type="Gene3D" id="1.10.287.310">
    <property type="match status" value="1"/>
</dbReference>
<comment type="similarity">
    <text evidence="1 5">Belongs to the universal ribosomal protein uL29 family.</text>
</comment>
<dbReference type="InterPro" id="IPR036049">
    <property type="entry name" value="Ribosomal_uL29_sf"/>
</dbReference>
<dbReference type="CDD" id="cd00427">
    <property type="entry name" value="Ribosomal_L29_HIP"/>
    <property type="match status" value="1"/>
</dbReference>
<dbReference type="GO" id="GO:0006412">
    <property type="term" value="P:translation"/>
    <property type="evidence" value="ECO:0007669"/>
    <property type="project" value="UniProtKB-UniRule"/>
</dbReference>
<evidence type="ECO:0000313" key="7">
    <source>
        <dbReference type="Proteomes" id="UP000605144"/>
    </source>
</evidence>
<evidence type="ECO:0000313" key="6">
    <source>
        <dbReference type="EMBL" id="HIP17670.1"/>
    </source>
</evidence>
<dbReference type="SUPFAM" id="SSF46561">
    <property type="entry name" value="Ribosomal protein L29 (L29p)"/>
    <property type="match status" value="1"/>
</dbReference>
<dbReference type="GO" id="GO:0003735">
    <property type="term" value="F:structural constituent of ribosome"/>
    <property type="evidence" value="ECO:0007669"/>
    <property type="project" value="InterPro"/>
</dbReference>
<dbReference type="HAMAP" id="MF_00374">
    <property type="entry name" value="Ribosomal_uL29"/>
    <property type="match status" value="1"/>
</dbReference>
<keyword evidence="3 5" id="KW-0687">Ribonucleoprotein</keyword>
<dbReference type="Pfam" id="PF00831">
    <property type="entry name" value="Ribosomal_L29"/>
    <property type="match status" value="1"/>
</dbReference>
<organism evidence="6 7">
    <name type="scientific">Methanothermococcus okinawensis</name>
    <dbReference type="NCBI Taxonomy" id="155863"/>
    <lineage>
        <taxon>Archaea</taxon>
        <taxon>Methanobacteriati</taxon>
        <taxon>Methanobacteriota</taxon>
        <taxon>Methanomada group</taxon>
        <taxon>Methanococci</taxon>
        <taxon>Methanococcales</taxon>
        <taxon>Methanococcaceae</taxon>
        <taxon>Methanothermococcus</taxon>
    </lineage>
</organism>
<evidence type="ECO:0000256" key="4">
    <source>
        <dbReference type="ARBA" id="ARBA00035204"/>
    </source>
</evidence>
<evidence type="ECO:0000256" key="1">
    <source>
        <dbReference type="ARBA" id="ARBA00009254"/>
    </source>
</evidence>
<proteinExistence type="inferred from homology"/>